<feature type="compositionally biased region" description="Low complexity" evidence="1">
    <location>
        <begin position="23"/>
        <end position="35"/>
    </location>
</feature>
<feature type="region of interest" description="Disordered" evidence="1">
    <location>
        <begin position="164"/>
        <end position="190"/>
    </location>
</feature>
<protein>
    <submittedName>
        <fullName evidence="2">Uncharacterized protein</fullName>
    </submittedName>
</protein>
<feature type="region of interest" description="Disordered" evidence="1">
    <location>
        <begin position="23"/>
        <end position="51"/>
    </location>
</feature>
<evidence type="ECO:0000313" key="3">
    <source>
        <dbReference type="Proteomes" id="UP000218209"/>
    </source>
</evidence>
<evidence type="ECO:0000256" key="1">
    <source>
        <dbReference type="SAM" id="MobiDB-lite"/>
    </source>
</evidence>
<organism evidence="2 3">
    <name type="scientific">Porphyra umbilicalis</name>
    <name type="common">Purple laver</name>
    <name type="synonym">Red alga</name>
    <dbReference type="NCBI Taxonomy" id="2786"/>
    <lineage>
        <taxon>Eukaryota</taxon>
        <taxon>Rhodophyta</taxon>
        <taxon>Bangiophyceae</taxon>
        <taxon>Bangiales</taxon>
        <taxon>Bangiaceae</taxon>
        <taxon>Porphyra</taxon>
    </lineage>
</organism>
<dbReference type="EMBL" id="KV919084">
    <property type="protein sequence ID" value="OSX72096.1"/>
    <property type="molecule type" value="Genomic_DNA"/>
</dbReference>
<proteinExistence type="predicted"/>
<keyword evidence="3" id="KW-1185">Reference proteome</keyword>
<feature type="compositionally biased region" description="Gly residues" evidence="1">
    <location>
        <begin position="166"/>
        <end position="175"/>
    </location>
</feature>
<sequence length="190" mass="19513">MYADFVAWVTNNAVVSDGRPALASSSSAAAGAPASVKTADAGGRSKAGAPSAALRAPPAIKLESRFVEAYAQLEEALRSAGYDSAVASVGALKDATAAELVADFSRHEPALRKALDDAIRQRLQPDSDRMVAALENDEALRVALDVVRNGDRYASVLRPPTVTFAGGEGVSGGGKPAAEGQIARLPEGPR</sequence>
<evidence type="ECO:0000313" key="2">
    <source>
        <dbReference type="EMBL" id="OSX72096.1"/>
    </source>
</evidence>
<dbReference type="Proteomes" id="UP000218209">
    <property type="component" value="Unassembled WGS sequence"/>
</dbReference>
<gene>
    <name evidence="2" type="ORF">BU14_0469s0010</name>
</gene>
<reference evidence="2 3" key="1">
    <citation type="submission" date="2017-03" db="EMBL/GenBank/DDBJ databases">
        <title>WGS assembly of Porphyra umbilicalis.</title>
        <authorList>
            <person name="Brawley S.H."/>
            <person name="Blouin N.A."/>
            <person name="Ficko-Blean E."/>
            <person name="Wheeler G.L."/>
            <person name="Lohr M."/>
            <person name="Goodson H.V."/>
            <person name="Jenkins J.W."/>
            <person name="Blaby-Haas C.E."/>
            <person name="Helliwell K.E."/>
            <person name="Chan C."/>
            <person name="Marriage T."/>
            <person name="Bhattacharya D."/>
            <person name="Klein A.S."/>
            <person name="Badis Y."/>
            <person name="Brodie J."/>
            <person name="Cao Y."/>
            <person name="Collen J."/>
            <person name="Dittami S.M."/>
            <person name="Gachon C.M."/>
            <person name="Green B.R."/>
            <person name="Karpowicz S."/>
            <person name="Kim J.W."/>
            <person name="Kudahl U."/>
            <person name="Lin S."/>
            <person name="Michel G."/>
            <person name="Mittag M."/>
            <person name="Olson B.J."/>
            <person name="Pangilinan J."/>
            <person name="Peng Y."/>
            <person name="Qiu H."/>
            <person name="Shu S."/>
            <person name="Singer J.T."/>
            <person name="Smith A.G."/>
            <person name="Sprecher B.N."/>
            <person name="Wagner V."/>
            <person name="Wang W."/>
            <person name="Wang Z.-Y."/>
            <person name="Yan J."/>
            <person name="Yarish C."/>
            <person name="Zoeuner-Riek S."/>
            <person name="Zhuang Y."/>
            <person name="Zou Y."/>
            <person name="Lindquist E.A."/>
            <person name="Grimwood J."/>
            <person name="Barry K."/>
            <person name="Rokhsar D.S."/>
            <person name="Schmutz J."/>
            <person name="Stiller J.W."/>
            <person name="Grossman A.R."/>
            <person name="Prochnik S.E."/>
        </authorList>
    </citation>
    <scope>NUCLEOTIDE SEQUENCE [LARGE SCALE GENOMIC DNA]</scope>
    <source>
        <strain evidence="2">4086291</strain>
    </source>
</reference>
<name>A0A1X6NUC3_PORUM</name>
<dbReference type="AlphaFoldDB" id="A0A1X6NUC3"/>
<accession>A0A1X6NUC3</accession>